<evidence type="ECO:0000259" key="8">
    <source>
        <dbReference type="PROSITE" id="PS50110"/>
    </source>
</evidence>
<comment type="caution">
    <text evidence="10">The sequence shown here is derived from an EMBL/GenBank/DDBJ whole genome shotgun (WGS) entry which is preliminary data.</text>
</comment>
<dbReference type="EC" id="3.5.1.44" evidence="5"/>
<dbReference type="GO" id="GO:0000156">
    <property type="term" value="F:phosphorelay response regulator activity"/>
    <property type="evidence" value="ECO:0007669"/>
    <property type="project" value="InterPro"/>
</dbReference>
<feature type="active site" evidence="5 6">
    <location>
        <position position="311"/>
    </location>
</feature>
<dbReference type="InterPro" id="IPR008248">
    <property type="entry name" value="CheB-like"/>
</dbReference>
<dbReference type="Gene3D" id="3.40.50.180">
    <property type="entry name" value="Methylesterase CheB, C-terminal domain"/>
    <property type="match status" value="1"/>
</dbReference>
<dbReference type="CDD" id="cd16432">
    <property type="entry name" value="CheB_Rec"/>
    <property type="match status" value="1"/>
</dbReference>
<dbReference type="NCBIfam" id="NF001965">
    <property type="entry name" value="PRK00742.1"/>
    <property type="match status" value="1"/>
</dbReference>
<dbReference type="PROSITE" id="PS50110">
    <property type="entry name" value="RESPONSE_REGULATORY"/>
    <property type="match status" value="1"/>
</dbReference>
<dbReference type="SMART" id="SM00448">
    <property type="entry name" value="REC"/>
    <property type="match status" value="1"/>
</dbReference>
<evidence type="ECO:0000256" key="2">
    <source>
        <dbReference type="ARBA" id="ARBA00022500"/>
    </source>
</evidence>
<dbReference type="PIRSF" id="PIRSF000876">
    <property type="entry name" value="RR_chemtxs_CheB"/>
    <property type="match status" value="1"/>
</dbReference>
<dbReference type="Pfam" id="PF00072">
    <property type="entry name" value="Response_reg"/>
    <property type="match status" value="1"/>
</dbReference>
<dbReference type="Proteomes" id="UP000809273">
    <property type="component" value="Unassembled WGS sequence"/>
</dbReference>
<comment type="PTM">
    <text evidence="5">Phosphorylated by CheA. Phosphorylation of the N-terminal regulatory domain activates the methylesterase activity.</text>
</comment>
<reference evidence="10" key="1">
    <citation type="journal article" date="2021" name="Environ. Microbiol.">
        <title>Genomic characterization of three novel Desulfobacterota classes expand the metabolic and phylogenetic diversity of the phylum.</title>
        <authorList>
            <person name="Murphy C.L."/>
            <person name="Biggerstaff J."/>
            <person name="Eichhorn A."/>
            <person name="Ewing E."/>
            <person name="Shahan R."/>
            <person name="Soriano D."/>
            <person name="Stewart S."/>
            <person name="VanMol K."/>
            <person name="Walker R."/>
            <person name="Walters P."/>
            <person name="Elshahed M.S."/>
            <person name="Youssef N.H."/>
        </authorList>
    </citation>
    <scope>NUCLEOTIDE SEQUENCE</scope>
    <source>
        <strain evidence="10">Zod_Metabat.24</strain>
    </source>
</reference>
<dbReference type="HAMAP" id="MF_00099">
    <property type="entry name" value="CheB_chemtxs"/>
    <property type="match status" value="1"/>
</dbReference>
<name>A0A9D8KDZ9_9DELT</name>
<dbReference type="EMBL" id="JAFGIX010000022">
    <property type="protein sequence ID" value="MBN1572398.1"/>
    <property type="molecule type" value="Genomic_DNA"/>
</dbReference>
<comment type="domain">
    <text evidence="5">Contains a C-terminal catalytic domain, and an N-terminal region which modulates catalytic activity.</text>
</comment>
<dbReference type="SUPFAM" id="SSF52738">
    <property type="entry name" value="Methylesterase CheB, C-terminal domain"/>
    <property type="match status" value="1"/>
</dbReference>
<dbReference type="GO" id="GO:0006935">
    <property type="term" value="P:chemotaxis"/>
    <property type="evidence" value="ECO:0007669"/>
    <property type="project" value="UniProtKB-UniRule"/>
</dbReference>
<evidence type="ECO:0000256" key="6">
    <source>
        <dbReference type="PROSITE-ProRule" id="PRU00050"/>
    </source>
</evidence>
<dbReference type="PANTHER" id="PTHR42872">
    <property type="entry name" value="PROTEIN-GLUTAMATE METHYLESTERASE/PROTEIN-GLUTAMINE GLUTAMINASE"/>
    <property type="match status" value="1"/>
</dbReference>
<comment type="catalytic activity">
    <reaction evidence="4 5">
        <text>[protein]-L-glutamate 5-O-methyl ester + H2O = L-glutamyl-[protein] + methanol + H(+)</text>
        <dbReference type="Rhea" id="RHEA:23236"/>
        <dbReference type="Rhea" id="RHEA-COMP:10208"/>
        <dbReference type="Rhea" id="RHEA-COMP:10311"/>
        <dbReference type="ChEBI" id="CHEBI:15377"/>
        <dbReference type="ChEBI" id="CHEBI:15378"/>
        <dbReference type="ChEBI" id="CHEBI:17790"/>
        <dbReference type="ChEBI" id="CHEBI:29973"/>
        <dbReference type="ChEBI" id="CHEBI:82795"/>
        <dbReference type="EC" id="3.1.1.61"/>
    </reaction>
</comment>
<dbReference type="InterPro" id="IPR000673">
    <property type="entry name" value="Sig_transdc_resp-reg_Me-estase"/>
</dbReference>
<evidence type="ECO:0000313" key="10">
    <source>
        <dbReference type="EMBL" id="MBN1572398.1"/>
    </source>
</evidence>
<dbReference type="InterPro" id="IPR011006">
    <property type="entry name" value="CheY-like_superfamily"/>
</dbReference>
<comment type="function">
    <text evidence="5">Involved in chemotaxis. Part of a chemotaxis signal transduction system that modulates chemotaxis in response to various stimuli. Catalyzes the demethylation of specific methylglutamate residues introduced into the chemoreceptors (methyl-accepting chemotaxis proteins or MCP) by CheR. Also mediates the irreversible deamidation of specific glutamine residues to glutamic acid.</text>
</comment>
<gene>
    <name evidence="5" type="primary">cheB</name>
    <name evidence="10" type="ORF">JW984_04295</name>
</gene>
<dbReference type="InterPro" id="IPR001789">
    <property type="entry name" value="Sig_transdc_resp-reg_receiver"/>
</dbReference>
<protein>
    <recommendedName>
        <fullName evidence="5">Protein-glutamate methylesterase/protein-glutamine glutaminase</fullName>
        <ecNumber evidence="5">3.1.1.61</ecNumber>
        <ecNumber evidence="5">3.5.1.44</ecNumber>
    </recommendedName>
</protein>
<evidence type="ECO:0000256" key="4">
    <source>
        <dbReference type="ARBA" id="ARBA00048267"/>
    </source>
</evidence>
<dbReference type="GO" id="GO:0008984">
    <property type="term" value="F:protein-glutamate methylesterase activity"/>
    <property type="evidence" value="ECO:0007669"/>
    <property type="project" value="UniProtKB-UniRule"/>
</dbReference>
<dbReference type="PROSITE" id="PS50122">
    <property type="entry name" value="CHEB"/>
    <property type="match status" value="1"/>
</dbReference>
<dbReference type="PANTHER" id="PTHR42872:SF6">
    <property type="entry name" value="PROTEIN-GLUTAMATE METHYLESTERASE_PROTEIN-GLUTAMINE GLUTAMINASE"/>
    <property type="match status" value="1"/>
</dbReference>
<keyword evidence="5 7" id="KW-0597">Phosphoprotein</keyword>
<feature type="domain" description="CheB-type methylesterase" evidence="9">
    <location>
        <begin position="175"/>
        <end position="369"/>
    </location>
</feature>
<reference evidence="10" key="2">
    <citation type="submission" date="2021-01" db="EMBL/GenBank/DDBJ databases">
        <authorList>
            <person name="Hahn C.R."/>
            <person name="Youssef N.H."/>
            <person name="Elshahed M."/>
        </authorList>
    </citation>
    <scope>NUCLEOTIDE SEQUENCE</scope>
    <source>
        <strain evidence="10">Zod_Metabat.24</strain>
    </source>
</reference>
<evidence type="ECO:0000256" key="7">
    <source>
        <dbReference type="PROSITE-ProRule" id="PRU00169"/>
    </source>
</evidence>
<evidence type="ECO:0000256" key="3">
    <source>
        <dbReference type="ARBA" id="ARBA00022801"/>
    </source>
</evidence>
<organism evidence="10 11">
    <name type="scientific">Candidatus Zymogenus saltonus</name>
    <dbReference type="NCBI Taxonomy" id="2844893"/>
    <lineage>
        <taxon>Bacteria</taxon>
        <taxon>Deltaproteobacteria</taxon>
        <taxon>Candidatus Zymogenia</taxon>
        <taxon>Candidatus Zymogeniales</taxon>
        <taxon>Candidatus Zymogenaceae</taxon>
        <taxon>Candidatus Zymogenus</taxon>
    </lineage>
</organism>
<evidence type="ECO:0000256" key="1">
    <source>
        <dbReference type="ARBA" id="ARBA00022490"/>
    </source>
</evidence>
<dbReference type="GO" id="GO:0005737">
    <property type="term" value="C:cytoplasm"/>
    <property type="evidence" value="ECO:0007669"/>
    <property type="project" value="UniProtKB-SubCell"/>
</dbReference>
<keyword evidence="3 5" id="KW-0378">Hydrolase</keyword>
<evidence type="ECO:0000256" key="5">
    <source>
        <dbReference type="HAMAP-Rule" id="MF_00099"/>
    </source>
</evidence>
<sequence length="371" mass="40666">MADKIRVLVVDDSAVIRRAVIQAMQEVDDIEVVAVASDGQEAIAKYKEYRPDVVTMDVIMPKMDGLSALRILVKEHRAPVIMLSGLTKEGANITLRSLDAGAVDFITKPQKGSMLLNFQFLKDELSSKIRTAAKVNFDSNLTLSNEISAARADLDVDKNVKSKSIEGYTKEELNRLSENKVVVIGASTGGPKAIEYILSKMKRKLPAGIVVAQHMPRFFTRFFADRLNRITSLSVDEARNGDIIEEGRVLVIPGEHDVRISRVFMAPQIELEAKEVEDNSPTPSIDTLFYSAAATFGKKTLGVILTGMGRDGYKGLKAIKIMGGRTIAQDERSSLVFGMPKFAINAGVVDSVMSLYQIPGMIENVINNDSN</sequence>
<evidence type="ECO:0000259" key="9">
    <source>
        <dbReference type="PROSITE" id="PS50122"/>
    </source>
</evidence>
<dbReference type="Pfam" id="PF01339">
    <property type="entry name" value="CheB_methylest"/>
    <property type="match status" value="1"/>
</dbReference>
<comment type="catalytic activity">
    <reaction evidence="5">
        <text>L-glutaminyl-[protein] + H2O = L-glutamyl-[protein] + NH4(+)</text>
        <dbReference type="Rhea" id="RHEA:16441"/>
        <dbReference type="Rhea" id="RHEA-COMP:10207"/>
        <dbReference type="Rhea" id="RHEA-COMP:10208"/>
        <dbReference type="ChEBI" id="CHEBI:15377"/>
        <dbReference type="ChEBI" id="CHEBI:28938"/>
        <dbReference type="ChEBI" id="CHEBI:29973"/>
        <dbReference type="ChEBI" id="CHEBI:30011"/>
        <dbReference type="EC" id="3.5.1.44"/>
    </reaction>
</comment>
<dbReference type="Gene3D" id="3.40.50.2300">
    <property type="match status" value="1"/>
</dbReference>
<keyword evidence="2 5" id="KW-0145">Chemotaxis</keyword>
<comment type="subcellular location">
    <subcellularLocation>
        <location evidence="5">Cytoplasm</location>
    </subcellularLocation>
</comment>
<accession>A0A9D8KDZ9</accession>
<feature type="domain" description="Response regulatory" evidence="8">
    <location>
        <begin position="6"/>
        <end position="123"/>
    </location>
</feature>
<feature type="modified residue" description="4-aspartylphosphate" evidence="5 7">
    <location>
        <position position="57"/>
    </location>
</feature>
<proteinExistence type="inferred from homology"/>
<dbReference type="InterPro" id="IPR035909">
    <property type="entry name" value="CheB_C"/>
</dbReference>
<dbReference type="EC" id="3.1.1.61" evidence="5"/>
<dbReference type="CDD" id="cd17541">
    <property type="entry name" value="REC_CheB-like"/>
    <property type="match status" value="1"/>
</dbReference>
<evidence type="ECO:0000313" key="11">
    <source>
        <dbReference type="Proteomes" id="UP000809273"/>
    </source>
</evidence>
<dbReference type="AlphaFoldDB" id="A0A9D8KDZ9"/>
<dbReference type="SUPFAM" id="SSF52172">
    <property type="entry name" value="CheY-like"/>
    <property type="match status" value="1"/>
</dbReference>
<dbReference type="GO" id="GO:0050568">
    <property type="term" value="F:protein-glutamine glutaminase activity"/>
    <property type="evidence" value="ECO:0007669"/>
    <property type="project" value="UniProtKB-UniRule"/>
</dbReference>
<keyword evidence="1 5" id="KW-0963">Cytoplasm</keyword>
<comment type="similarity">
    <text evidence="5">Belongs to the CheB family.</text>
</comment>
<feature type="active site" evidence="5 6">
    <location>
        <position position="214"/>
    </location>
</feature>
<feature type="active site" evidence="5 6">
    <location>
        <position position="187"/>
    </location>
</feature>